<name>A0A9D3ZEW7_9ROSI</name>
<gene>
    <name evidence="1" type="ORF">J1N35_043333</name>
</gene>
<sequence length="206" mass="23856">MKPYVRNIVLKFYANPYKSIFDDDNKLYQKVIVHGEWYKFGPAKIRKSINCFSQNMVELNKSIDETVVVVTNSVHHTWPEKSNLYASSLFTMNAGLFAIAIRNWLPNRQRDSMKGKHIVNNGSKETLGIEFDGANKVEATQNMPIVVGPKSIPLGINHRKNVELKFYIKSNQRHVDRFRAEIKEMKEVTNRKKVVWANLLALFDNE</sequence>
<dbReference type="Proteomes" id="UP000828251">
    <property type="component" value="Unassembled WGS sequence"/>
</dbReference>
<organism evidence="1 2">
    <name type="scientific">Gossypium stocksii</name>
    <dbReference type="NCBI Taxonomy" id="47602"/>
    <lineage>
        <taxon>Eukaryota</taxon>
        <taxon>Viridiplantae</taxon>
        <taxon>Streptophyta</taxon>
        <taxon>Embryophyta</taxon>
        <taxon>Tracheophyta</taxon>
        <taxon>Spermatophyta</taxon>
        <taxon>Magnoliopsida</taxon>
        <taxon>eudicotyledons</taxon>
        <taxon>Gunneridae</taxon>
        <taxon>Pentapetalae</taxon>
        <taxon>rosids</taxon>
        <taxon>malvids</taxon>
        <taxon>Malvales</taxon>
        <taxon>Malvaceae</taxon>
        <taxon>Malvoideae</taxon>
        <taxon>Gossypium</taxon>
    </lineage>
</organism>
<accession>A0A9D3ZEW7</accession>
<dbReference type="OrthoDB" id="10471105at2759"/>
<reference evidence="1 2" key="1">
    <citation type="journal article" date="2021" name="Plant Biotechnol. J.">
        <title>Multi-omics assisted identification of the key and species-specific regulatory components of drought-tolerant mechanisms in Gossypium stocksii.</title>
        <authorList>
            <person name="Yu D."/>
            <person name="Ke L."/>
            <person name="Zhang D."/>
            <person name="Wu Y."/>
            <person name="Sun Y."/>
            <person name="Mei J."/>
            <person name="Sun J."/>
            <person name="Sun Y."/>
        </authorList>
    </citation>
    <scope>NUCLEOTIDE SEQUENCE [LARGE SCALE GENOMIC DNA]</scope>
    <source>
        <strain evidence="2">cv. E1</strain>
        <tissue evidence="1">Leaf</tissue>
    </source>
</reference>
<dbReference type="AlphaFoldDB" id="A0A9D3ZEW7"/>
<evidence type="ECO:0000313" key="1">
    <source>
        <dbReference type="EMBL" id="KAH1031159.1"/>
    </source>
</evidence>
<dbReference type="EMBL" id="JAIQCV010000013">
    <property type="protein sequence ID" value="KAH1031159.1"/>
    <property type="molecule type" value="Genomic_DNA"/>
</dbReference>
<protein>
    <submittedName>
        <fullName evidence="1">Uncharacterized protein</fullName>
    </submittedName>
</protein>
<keyword evidence="2" id="KW-1185">Reference proteome</keyword>
<proteinExistence type="predicted"/>
<evidence type="ECO:0000313" key="2">
    <source>
        <dbReference type="Proteomes" id="UP000828251"/>
    </source>
</evidence>
<comment type="caution">
    <text evidence="1">The sequence shown here is derived from an EMBL/GenBank/DDBJ whole genome shotgun (WGS) entry which is preliminary data.</text>
</comment>